<feature type="active site" description="Proton acceptor" evidence="15">
    <location>
        <position position="71"/>
    </location>
</feature>
<sequence length="124" mass="13717">MTGPKTNYLRRRLLSFRYAFSGIAAFIITEPHARIHALATVLVAALGLYARITASQWIAVVIVTGMVWITEMLNTVIEKMMDHLSPEYHPRVKWIKDVAAGAVLVAVLVAVLTGAVIFLPVFIK</sequence>
<feature type="binding site" evidence="17">
    <location>
        <position position="30"/>
    </location>
    <ligand>
        <name>ATP</name>
        <dbReference type="ChEBI" id="CHEBI:30616"/>
    </ligand>
</feature>
<keyword evidence="3" id="KW-1003">Cell membrane</keyword>
<keyword evidence="14" id="KW-1208">Phospholipid metabolism</keyword>
<keyword evidence="21" id="KW-1185">Reference proteome</keyword>
<keyword evidence="18" id="KW-0460">Magnesium</keyword>
<evidence type="ECO:0000313" key="21">
    <source>
        <dbReference type="Proteomes" id="UP000316778"/>
    </source>
</evidence>
<keyword evidence="12 19" id="KW-0472">Membrane</keyword>
<dbReference type="GO" id="GO:0046872">
    <property type="term" value="F:metal ion binding"/>
    <property type="evidence" value="ECO:0007669"/>
    <property type="project" value="UniProtKB-KW"/>
</dbReference>
<evidence type="ECO:0000256" key="2">
    <source>
        <dbReference type="ARBA" id="ARBA00005967"/>
    </source>
</evidence>
<feature type="binding site" evidence="17">
    <location>
        <begin position="96"/>
        <end position="97"/>
    </location>
    <ligand>
        <name>ATP</name>
        <dbReference type="ChEBI" id="CHEBI:30616"/>
    </ligand>
</feature>
<dbReference type="RefSeq" id="WP_145710529.1">
    <property type="nucleotide sequence ID" value="NZ_BAAAFY010000001.1"/>
</dbReference>
<protein>
    <submittedName>
        <fullName evidence="20">Undecaprenol kinase</fullName>
    </submittedName>
</protein>
<dbReference type="InterPro" id="IPR036945">
    <property type="entry name" value="DAGK_sf"/>
</dbReference>
<dbReference type="PANTHER" id="PTHR34299:SF1">
    <property type="entry name" value="DIACYLGLYCEROL KINASE"/>
    <property type="match status" value="1"/>
</dbReference>
<dbReference type="InterPro" id="IPR000829">
    <property type="entry name" value="DAGK"/>
</dbReference>
<comment type="subcellular location">
    <subcellularLocation>
        <location evidence="1">Cell membrane</location>
        <topology evidence="1">Multi-pass membrane protein</topology>
    </subcellularLocation>
</comment>
<evidence type="ECO:0000256" key="8">
    <source>
        <dbReference type="ARBA" id="ARBA00022777"/>
    </source>
</evidence>
<evidence type="ECO:0000256" key="15">
    <source>
        <dbReference type="PIRSR" id="PIRSR600829-1"/>
    </source>
</evidence>
<feature type="transmembrane region" description="Helical" evidence="19">
    <location>
        <begin position="12"/>
        <end position="28"/>
    </location>
</feature>
<comment type="cofactor">
    <cofactor evidence="18">
        <name>Mg(2+)</name>
        <dbReference type="ChEBI" id="CHEBI:18420"/>
    </cofactor>
    <text evidence="18">Mn(2+), Zn(2+), Cd(2+) and Co(2+) support activity to lesser extents.</text>
</comment>
<accession>A0A562TD11</accession>
<organism evidence="20 21">
    <name type="scientific">Chitinophaga japonensis</name>
    <name type="common">Flexibacter japonensis</name>
    <dbReference type="NCBI Taxonomy" id="104662"/>
    <lineage>
        <taxon>Bacteria</taxon>
        <taxon>Pseudomonadati</taxon>
        <taxon>Bacteroidota</taxon>
        <taxon>Chitinophagia</taxon>
        <taxon>Chitinophagales</taxon>
        <taxon>Chitinophagaceae</taxon>
        <taxon>Chitinophaga</taxon>
    </lineage>
</organism>
<feature type="binding site" evidence="18">
    <location>
        <position position="78"/>
    </location>
    <ligand>
        <name>a divalent metal cation</name>
        <dbReference type="ChEBI" id="CHEBI:60240"/>
    </ligand>
</feature>
<gene>
    <name evidence="20" type="ORF">LX66_0744</name>
</gene>
<feature type="binding site" evidence="17">
    <location>
        <position position="78"/>
    </location>
    <ligand>
        <name>ATP</name>
        <dbReference type="ChEBI" id="CHEBI:30616"/>
    </ligand>
</feature>
<evidence type="ECO:0000256" key="5">
    <source>
        <dbReference type="ARBA" id="ARBA00022679"/>
    </source>
</evidence>
<evidence type="ECO:0000256" key="11">
    <source>
        <dbReference type="ARBA" id="ARBA00023098"/>
    </source>
</evidence>
<evidence type="ECO:0000313" key="20">
    <source>
        <dbReference type="EMBL" id="TWI91375.1"/>
    </source>
</evidence>
<evidence type="ECO:0000256" key="10">
    <source>
        <dbReference type="ARBA" id="ARBA00022989"/>
    </source>
</evidence>
<dbReference type="GO" id="GO:0008654">
    <property type="term" value="P:phospholipid biosynthetic process"/>
    <property type="evidence" value="ECO:0007669"/>
    <property type="project" value="UniProtKB-KW"/>
</dbReference>
<dbReference type="AlphaFoldDB" id="A0A562TD11"/>
<feature type="binding site" evidence="17">
    <location>
        <begin position="87"/>
        <end position="89"/>
    </location>
    <ligand>
        <name>ATP</name>
        <dbReference type="ChEBI" id="CHEBI:30616"/>
    </ligand>
</feature>
<dbReference type="Proteomes" id="UP000316778">
    <property type="component" value="Unassembled WGS sequence"/>
</dbReference>
<keyword evidence="13" id="KW-0594">Phospholipid biosynthesis</keyword>
<dbReference type="GO" id="GO:0005886">
    <property type="term" value="C:plasma membrane"/>
    <property type="evidence" value="ECO:0007669"/>
    <property type="project" value="UniProtKB-SubCell"/>
</dbReference>
<evidence type="ECO:0000256" key="16">
    <source>
        <dbReference type="PIRSR" id="PIRSR600829-2"/>
    </source>
</evidence>
<dbReference type="EMBL" id="VLLG01000002">
    <property type="protein sequence ID" value="TWI91375.1"/>
    <property type="molecule type" value="Genomic_DNA"/>
</dbReference>
<dbReference type="InterPro" id="IPR033717">
    <property type="entry name" value="UDPK"/>
</dbReference>
<evidence type="ECO:0000256" key="7">
    <source>
        <dbReference type="ARBA" id="ARBA00022741"/>
    </source>
</evidence>
<keyword evidence="6 19" id="KW-0812">Transmembrane</keyword>
<evidence type="ECO:0000256" key="17">
    <source>
        <dbReference type="PIRSR" id="PIRSR600829-3"/>
    </source>
</evidence>
<keyword evidence="10 19" id="KW-1133">Transmembrane helix</keyword>
<feature type="transmembrane region" description="Helical" evidence="19">
    <location>
        <begin position="98"/>
        <end position="123"/>
    </location>
</feature>
<evidence type="ECO:0000256" key="12">
    <source>
        <dbReference type="ARBA" id="ARBA00023136"/>
    </source>
</evidence>
<keyword evidence="9 17" id="KW-0067">ATP-binding</keyword>
<feature type="binding site" evidence="16">
    <location>
        <position position="11"/>
    </location>
    <ligand>
        <name>substrate</name>
    </ligand>
</feature>
<reference evidence="20 21" key="1">
    <citation type="journal article" date="2013" name="Stand. Genomic Sci.">
        <title>Genomic Encyclopedia of Type Strains, Phase I: The one thousand microbial genomes (KMG-I) project.</title>
        <authorList>
            <person name="Kyrpides N.C."/>
            <person name="Woyke T."/>
            <person name="Eisen J.A."/>
            <person name="Garrity G."/>
            <person name="Lilburn T.G."/>
            <person name="Beck B.J."/>
            <person name="Whitman W.B."/>
            <person name="Hugenholtz P."/>
            <person name="Klenk H.P."/>
        </authorList>
    </citation>
    <scope>NUCLEOTIDE SEQUENCE [LARGE SCALE GENOMIC DNA]</scope>
    <source>
        <strain evidence="20 21">DSM 13484</strain>
    </source>
</reference>
<keyword evidence="4" id="KW-0444">Lipid biosynthesis</keyword>
<dbReference type="Gene3D" id="1.10.287.3610">
    <property type="match status" value="1"/>
</dbReference>
<evidence type="ECO:0000256" key="13">
    <source>
        <dbReference type="ARBA" id="ARBA00023209"/>
    </source>
</evidence>
<comment type="caution">
    <text evidence="20">The sequence shown here is derived from an EMBL/GenBank/DDBJ whole genome shotgun (WGS) entry which is preliminary data.</text>
</comment>
<dbReference type="Pfam" id="PF01219">
    <property type="entry name" value="DAGK_prokar"/>
    <property type="match status" value="1"/>
</dbReference>
<keyword evidence="18" id="KW-0479">Metal-binding</keyword>
<keyword evidence="7 17" id="KW-0547">Nucleotide-binding</keyword>
<feature type="binding site" evidence="17">
    <location>
        <position position="11"/>
    </location>
    <ligand>
        <name>ATP</name>
        <dbReference type="ChEBI" id="CHEBI:30616"/>
    </ligand>
</feature>
<evidence type="ECO:0000256" key="4">
    <source>
        <dbReference type="ARBA" id="ARBA00022516"/>
    </source>
</evidence>
<feature type="binding site" evidence="17">
    <location>
        <position position="18"/>
    </location>
    <ligand>
        <name>ATP</name>
        <dbReference type="ChEBI" id="CHEBI:30616"/>
    </ligand>
</feature>
<comment type="similarity">
    <text evidence="2">Belongs to the bacterial diacylglycerol kinase family.</text>
</comment>
<keyword evidence="11" id="KW-0443">Lipid metabolism</keyword>
<dbReference type="GO" id="GO:0016301">
    <property type="term" value="F:kinase activity"/>
    <property type="evidence" value="ECO:0007669"/>
    <property type="project" value="UniProtKB-KW"/>
</dbReference>
<dbReference type="OrthoDB" id="1493837at2"/>
<feature type="binding site" evidence="16">
    <location>
        <position position="71"/>
    </location>
    <ligand>
        <name>substrate</name>
    </ligand>
</feature>
<feature type="binding site" evidence="18">
    <location>
        <position position="30"/>
    </location>
    <ligand>
        <name>a divalent metal cation</name>
        <dbReference type="ChEBI" id="CHEBI:60240"/>
    </ligand>
</feature>
<evidence type="ECO:0000256" key="6">
    <source>
        <dbReference type="ARBA" id="ARBA00022692"/>
    </source>
</evidence>
<dbReference type="GO" id="GO:0005524">
    <property type="term" value="F:ATP binding"/>
    <property type="evidence" value="ECO:0007669"/>
    <property type="project" value="UniProtKB-KW"/>
</dbReference>
<evidence type="ECO:0000256" key="18">
    <source>
        <dbReference type="PIRSR" id="PIRSR600829-4"/>
    </source>
</evidence>
<feature type="transmembrane region" description="Helical" evidence="19">
    <location>
        <begin position="58"/>
        <end position="77"/>
    </location>
</feature>
<evidence type="ECO:0000256" key="1">
    <source>
        <dbReference type="ARBA" id="ARBA00004651"/>
    </source>
</evidence>
<keyword evidence="5" id="KW-0808">Transferase</keyword>
<dbReference type="PANTHER" id="PTHR34299">
    <property type="entry name" value="DIACYLGLYCEROL KINASE"/>
    <property type="match status" value="1"/>
</dbReference>
<evidence type="ECO:0000256" key="19">
    <source>
        <dbReference type="SAM" id="Phobius"/>
    </source>
</evidence>
<name>A0A562TD11_CHIJA</name>
<proteinExistence type="inferred from homology"/>
<evidence type="ECO:0000256" key="14">
    <source>
        <dbReference type="ARBA" id="ARBA00023264"/>
    </source>
</evidence>
<dbReference type="CDD" id="cd14265">
    <property type="entry name" value="UDPK_IM_like"/>
    <property type="match status" value="1"/>
</dbReference>
<evidence type="ECO:0000256" key="3">
    <source>
        <dbReference type="ARBA" id="ARBA00022475"/>
    </source>
</evidence>
<keyword evidence="8 20" id="KW-0418">Kinase</keyword>
<evidence type="ECO:0000256" key="9">
    <source>
        <dbReference type="ARBA" id="ARBA00022840"/>
    </source>
</evidence>